<dbReference type="PANTHER" id="PTHR37418">
    <property type="entry name" value="3-KETO-5-AMINOHEXANOATE CLEAVAGE ENZYME-RELATED"/>
    <property type="match status" value="1"/>
</dbReference>
<evidence type="ECO:0000256" key="3">
    <source>
        <dbReference type="ARBA" id="ARBA00022723"/>
    </source>
</evidence>
<dbReference type="AlphaFoldDB" id="A0A382BKA3"/>
<evidence type="ECO:0000256" key="4">
    <source>
        <dbReference type="ARBA" id="ARBA00022833"/>
    </source>
</evidence>
<keyword evidence="3" id="KW-0479">Metal-binding</keyword>
<sequence>MEKLIITVTCDSTMSYPSNPYNPKGVKNQAEEYIRSVNAGASICHLHGPYTVDEQIQADGTKLSDLDIPGWANLKELIEDKCDPIIQYGIANGRFPQRKELMKQNPDMMSICFNAHDECFDYEPGNPPVELYGIHDRDELTEYCQVTSEYNVKVEVEAFHYGGIWNAVRLVEQGLLKTPVWTTFFLGWKGGCWTPPTPKSMMYMHDHKPDNFNYNVSVMDPPTHWQILTTAIILGGHVRVGMEDNPYLTPEKYASSNAELVEKIARISRELGREIASPKEARQIIG</sequence>
<evidence type="ECO:0000256" key="2">
    <source>
        <dbReference type="ARBA" id="ARBA00022679"/>
    </source>
</evidence>
<dbReference type="GO" id="GO:0046872">
    <property type="term" value="F:metal ion binding"/>
    <property type="evidence" value="ECO:0007669"/>
    <property type="project" value="UniProtKB-KW"/>
</dbReference>
<dbReference type="InterPro" id="IPR013785">
    <property type="entry name" value="Aldolase_TIM"/>
</dbReference>
<organism evidence="5">
    <name type="scientific">marine metagenome</name>
    <dbReference type="NCBI Taxonomy" id="408172"/>
    <lineage>
        <taxon>unclassified sequences</taxon>
        <taxon>metagenomes</taxon>
        <taxon>ecological metagenomes</taxon>
    </lineage>
</organism>
<dbReference type="EMBL" id="UINC01030166">
    <property type="protein sequence ID" value="SVB14104.1"/>
    <property type="molecule type" value="Genomic_DNA"/>
</dbReference>
<name>A0A382BKA3_9ZZZZ</name>
<dbReference type="PANTHER" id="PTHR37418:SF2">
    <property type="entry name" value="3-KETO-5-AMINOHEXANOATE CLEAVAGE ENZYME"/>
    <property type="match status" value="1"/>
</dbReference>
<gene>
    <name evidence="5" type="ORF">METZ01_LOCUS166958</name>
</gene>
<keyword evidence="2" id="KW-0808">Transferase</keyword>
<dbReference type="InterPro" id="IPR008567">
    <property type="entry name" value="BKACE"/>
</dbReference>
<dbReference type="Gene3D" id="3.20.20.70">
    <property type="entry name" value="Aldolase class I"/>
    <property type="match status" value="1"/>
</dbReference>
<evidence type="ECO:0008006" key="6">
    <source>
        <dbReference type="Google" id="ProtNLM"/>
    </source>
</evidence>
<evidence type="ECO:0000256" key="1">
    <source>
        <dbReference type="ARBA" id="ARBA00001947"/>
    </source>
</evidence>
<reference evidence="5" key="1">
    <citation type="submission" date="2018-05" db="EMBL/GenBank/DDBJ databases">
        <authorList>
            <person name="Lanie J.A."/>
            <person name="Ng W.-L."/>
            <person name="Kazmierczak K.M."/>
            <person name="Andrzejewski T.M."/>
            <person name="Davidsen T.M."/>
            <person name="Wayne K.J."/>
            <person name="Tettelin H."/>
            <person name="Glass J.I."/>
            <person name="Rusch D."/>
            <person name="Podicherti R."/>
            <person name="Tsui H.-C.T."/>
            <person name="Winkler M.E."/>
        </authorList>
    </citation>
    <scope>NUCLEOTIDE SEQUENCE</scope>
</reference>
<protein>
    <recommendedName>
        <fullName evidence="6">3-keto-5-aminohexanoate cleavage enzyme</fullName>
    </recommendedName>
</protein>
<keyword evidence="4" id="KW-0862">Zinc</keyword>
<proteinExistence type="predicted"/>
<dbReference type="Pfam" id="PF05853">
    <property type="entry name" value="BKACE"/>
    <property type="match status" value="1"/>
</dbReference>
<evidence type="ECO:0000313" key="5">
    <source>
        <dbReference type="EMBL" id="SVB14104.1"/>
    </source>
</evidence>
<comment type="cofactor">
    <cofactor evidence="1">
        <name>Zn(2+)</name>
        <dbReference type="ChEBI" id="CHEBI:29105"/>
    </cofactor>
</comment>
<accession>A0A382BKA3</accession>
<dbReference type="GO" id="GO:0043720">
    <property type="term" value="F:3-keto-5-aminohexanoate cleavage activity"/>
    <property type="evidence" value="ECO:0007669"/>
    <property type="project" value="InterPro"/>
</dbReference>